<sequence>SASNTGNMKCRKYQDSYLKYFILILFSRSKESLPQPQCIICAKVLVNECMRLSKLIRHLQTTHPQYHDKPKAIAEKIAKAKKAHTIAETLILPCETKIVKELCGDKSKQLAKIPLSNNTIKRRIAKMSEKVTGQLYAQLRGNSNRLTWENKIKEDFLFCKELCTTTTAHNIFETLHIKEVALATKEMDPSLHGVLDVAVKIVNFVKAKATNSWLYTALCKEVGLAQLSYLLDIFGEMNKLNRAMQGVNINTVVQRERVEAFKRKLHMWKTCVSSRISDMFEHTYAFIADRHLNFKIIQRQITVHLLKVLDKFDSYFSALTEKQAADILCITNPFTENIEAKLQDTLQPRLLEELIEISPDASLKAHFSEVPLESFCSEIAEEHPVCHTAAMKVLIPFSTTYLCEAGLSTMTALKTKYRARLTLVDDMCLALSKISPCIDQIITHCQQQSSH</sequence>
<keyword evidence="2" id="KW-1185">Reference proteome</keyword>
<dbReference type="Ensembl" id="ENSCCRT00010040821.1">
    <property type="protein sequence ID" value="ENSCCRP00010037191.1"/>
    <property type="gene ID" value="ENSCCRG00010015850.1"/>
</dbReference>
<reference evidence="1" key="1">
    <citation type="submission" date="2025-08" db="UniProtKB">
        <authorList>
            <consortium name="Ensembl"/>
        </authorList>
    </citation>
    <scope>IDENTIFICATION</scope>
</reference>
<evidence type="ECO:0000313" key="2">
    <source>
        <dbReference type="Proteomes" id="UP000694427"/>
    </source>
</evidence>
<dbReference type="PANTHER" id="PTHR45913:SF19">
    <property type="entry name" value="LOW QUALITY PROTEIN: ZINC FINGER BED DOMAIN-CONTAINING PROTEIN 5-LIKE"/>
    <property type="match status" value="1"/>
</dbReference>
<dbReference type="PANTHER" id="PTHR45913">
    <property type="entry name" value="EPM2A-INTERACTING PROTEIN 1"/>
    <property type="match status" value="1"/>
</dbReference>
<dbReference type="AlphaFoldDB" id="A0A8C1JTI0"/>
<evidence type="ECO:0000313" key="1">
    <source>
        <dbReference type="Ensembl" id="ENSCCRP00010037191.1"/>
    </source>
</evidence>
<name>A0A8C1JTI0_CYPCA</name>
<dbReference type="Proteomes" id="UP000694427">
    <property type="component" value="Unplaced"/>
</dbReference>
<evidence type="ECO:0008006" key="3">
    <source>
        <dbReference type="Google" id="ProtNLM"/>
    </source>
</evidence>
<accession>A0A8C1JTI0</accession>
<organism evidence="1 2">
    <name type="scientific">Cyprinus carpio</name>
    <name type="common">Common carp</name>
    <dbReference type="NCBI Taxonomy" id="7962"/>
    <lineage>
        <taxon>Eukaryota</taxon>
        <taxon>Metazoa</taxon>
        <taxon>Chordata</taxon>
        <taxon>Craniata</taxon>
        <taxon>Vertebrata</taxon>
        <taxon>Euteleostomi</taxon>
        <taxon>Actinopterygii</taxon>
        <taxon>Neopterygii</taxon>
        <taxon>Teleostei</taxon>
        <taxon>Ostariophysi</taxon>
        <taxon>Cypriniformes</taxon>
        <taxon>Cyprinidae</taxon>
        <taxon>Cyprininae</taxon>
        <taxon>Cyprinus</taxon>
    </lineage>
</organism>
<proteinExistence type="predicted"/>
<protein>
    <recommendedName>
        <fullName evidence="3">BED-type domain-containing protein</fullName>
    </recommendedName>
</protein>
<reference evidence="1" key="2">
    <citation type="submission" date="2025-09" db="UniProtKB">
        <authorList>
            <consortium name="Ensembl"/>
        </authorList>
    </citation>
    <scope>IDENTIFICATION</scope>
</reference>